<keyword evidence="1" id="KW-0460">Magnesium</keyword>
<feature type="binding site" evidence="1">
    <location>
        <position position="38"/>
    </location>
    <ligand>
        <name>Mg(2+)</name>
        <dbReference type="ChEBI" id="CHEBI:18420"/>
        <label>1</label>
    </ligand>
</feature>
<reference evidence="2" key="1">
    <citation type="journal article" date="2021" name="PeerJ">
        <title>Extensive microbial diversity within the chicken gut microbiome revealed by metagenomics and culture.</title>
        <authorList>
            <person name="Gilroy R."/>
            <person name="Ravi A."/>
            <person name="Getino M."/>
            <person name="Pursley I."/>
            <person name="Horton D.L."/>
            <person name="Alikhan N.F."/>
            <person name="Baker D."/>
            <person name="Gharbi K."/>
            <person name="Hall N."/>
            <person name="Watson M."/>
            <person name="Adriaenssens E.M."/>
            <person name="Foster-Nyarko E."/>
            <person name="Jarju S."/>
            <person name="Secka A."/>
            <person name="Antonio M."/>
            <person name="Oren A."/>
            <person name="Chaudhuri R.R."/>
            <person name="La Ragione R."/>
            <person name="Hildebrand F."/>
            <person name="Pallen M.J."/>
        </authorList>
    </citation>
    <scope>NUCLEOTIDE SEQUENCE</scope>
    <source>
        <strain evidence="2">ChiHecec2B26-446</strain>
    </source>
</reference>
<evidence type="ECO:0000313" key="3">
    <source>
        <dbReference type="Proteomes" id="UP000886752"/>
    </source>
</evidence>
<dbReference type="Gene3D" id="1.10.4080.10">
    <property type="entry name" value="ADP-ribosylation/Crystallin J1"/>
    <property type="match status" value="1"/>
</dbReference>
<feature type="binding site" evidence="1">
    <location>
        <position position="220"/>
    </location>
    <ligand>
        <name>Mg(2+)</name>
        <dbReference type="ChEBI" id="CHEBI:18420"/>
        <label>1</label>
    </ligand>
</feature>
<organism evidence="2 3">
    <name type="scientific">Candidatus Desulfovibrio intestinipullorum</name>
    <dbReference type="NCBI Taxonomy" id="2838536"/>
    <lineage>
        <taxon>Bacteria</taxon>
        <taxon>Pseudomonadati</taxon>
        <taxon>Thermodesulfobacteriota</taxon>
        <taxon>Desulfovibrionia</taxon>
        <taxon>Desulfovibrionales</taxon>
        <taxon>Desulfovibrionaceae</taxon>
        <taxon>Desulfovibrio</taxon>
    </lineage>
</organism>
<dbReference type="PANTHER" id="PTHR16222:SF12">
    <property type="entry name" value="ADP-RIBOSYLGLYCOHYDROLASE-RELATED"/>
    <property type="match status" value="1"/>
</dbReference>
<dbReference type="EMBL" id="DXHV01000007">
    <property type="protein sequence ID" value="HIV99651.1"/>
    <property type="molecule type" value="Genomic_DNA"/>
</dbReference>
<protein>
    <submittedName>
        <fullName evidence="2">ADP-ribosylglycohydrolase family protein</fullName>
    </submittedName>
</protein>
<feature type="binding site" evidence="1">
    <location>
        <position position="36"/>
    </location>
    <ligand>
        <name>Mg(2+)</name>
        <dbReference type="ChEBI" id="CHEBI:18420"/>
        <label>1</label>
    </ligand>
</feature>
<name>A0A9D1PTW0_9BACT</name>
<comment type="cofactor">
    <cofactor evidence="1">
        <name>Mg(2+)</name>
        <dbReference type="ChEBI" id="CHEBI:18420"/>
    </cofactor>
    <text evidence="1">Binds 2 magnesium ions per subunit.</text>
</comment>
<dbReference type="InterPro" id="IPR005502">
    <property type="entry name" value="Ribosyl_crysJ1"/>
</dbReference>
<dbReference type="AlphaFoldDB" id="A0A9D1PTW0"/>
<keyword evidence="1" id="KW-0479">Metal-binding</keyword>
<dbReference type="GO" id="GO:0046872">
    <property type="term" value="F:metal ion binding"/>
    <property type="evidence" value="ECO:0007669"/>
    <property type="project" value="UniProtKB-KW"/>
</dbReference>
<dbReference type="Pfam" id="PF03747">
    <property type="entry name" value="ADP_ribosyl_GH"/>
    <property type="match status" value="1"/>
</dbReference>
<dbReference type="InterPro" id="IPR050792">
    <property type="entry name" value="ADP-ribosylglycohydrolase"/>
</dbReference>
<dbReference type="SUPFAM" id="SSF101478">
    <property type="entry name" value="ADP-ribosylglycohydrolase"/>
    <property type="match status" value="1"/>
</dbReference>
<feature type="binding site" evidence="1">
    <location>
        <position position="221"/>
    </location>
    <ligand>
        <name>Mg(2+)</name>
        <dbReference type="ChEBI" id="CHEBI:18420"/>
        <label>1</label>
    </ligand>
</feature>
<accession>A0A9D1PTW0</accession>
<evidence type="ECO:0000313" key="2">
    <source>
        <dbReference type="EMBL" id="HIV99651.1"/>
    </source>
</evidence>
<sequence>MLGAIAGDIAGSIYEGHPLSTDKNSFPLFAPGCRFTDDTVMTLAVAEGVRLGYRDPQKTAFITRQSMRSMGRRYLNAGYGSRFFQWLLSEGTEPINSFGNGSAMRTSPVAWAYDSLEEVERYANIIAAITHNHPEGIKGACATAAAIYMARQGSSKNDIRDYVADRYGYNMNRKLRDIKPGYSFRVTCQESVPEAIIAFLDSTSFEDALRGAVWLGGDSDTQAAIAGSIAEAFYGPVPEDMEREVRARLDAHLNAQLDTWQNWLVQKSQPAS</sequence>
<reference evidence="2" key="2">
    <citation type="submission" date="2021-04" db="EMBL/GenBank/DDBJ databases">
        <authorList>
            <person name="Gilroy R."/>
        </authorList>
    </citation>
    <scope>NUCLEOTIDE SEQUENCE</scope>
    <source>
        <strain evidence="2">ChiHecec2B26-446</strain>
    </source>
</reference>
<evidence type="ECO:0000256" key="1">
    <source>
        <dbReference type="PIRSR" id="PIRSR605502-1"/>
    </source>
</evidence>
<dbReference type="PANTHER" id="PTHR16222">
    <property type="entry name" value="ADP-RIBOSYLGLYCOHYDROLASE"/>
    <property type="match status" value="1"/>
</dbReference>
<feature type="binding site" evidence="1">
    <location>
        <position position="37"/>
    </location>
    <ligand>
        <name>Mg(2+)</name>
        <dbReference type="ChEBI" id="CHEBI:18420"/>
        <label>1</label>
    </ligand>
</feature>
<feature type="binding site" evidence="1">
    <location>
        <position position="218"/>
    </location>
    <ligand>
        <name>Mg(2+)</name>
        <dbReference type="ChEBI" id="CHEBI:18420"/>
        <label>1</label>
    </ligand>
</feature>
<dbReference type="InterPro" id="IPR036705">
    <property type="entry name" value="Ribosyl_crysJ1_sf"/>
</dbReference>
<gene>
    <name evidence="2" type="ORF">H9894_00410</name>
</gene>
<dbReference type="Proteomes" id="UP000886752">
    <property type="component" value="Unassembled WGS sequence"/>
</dbReference>
<proteinExistence type="predicted"/>
<comment type="caution">
    <text evidence="2">The sequence shown here is derived from an EMBL/GenBank/DDBJ whole genome shotgun (WGS) entry which is preliminary data.</text>
</comment>